<comment type="caution">
    <text evidence="2">The sequence shown here is derived from an EMBL/GenBank/DDBJ whole genome shotgun (WGS) entry which is preliminary data.</text>
</comment>
<evidence type="ECO:0000313" key="3">
    <source>
        <dbReference type="Proteomes" id="UP000231333"/>
    </source>
</evidence>
<comment type="similarity">
    <text evidence="1">Belongs to the NDK family.</text>
</comment>
<dbReference type="PROSITE" id="PS51374">
    <property type="entry name" value="NDPK_LIKE"/>
    <property type="match status" value="1"/>
</dbReference>
<proteinExistence type="inferred from homology"/>
<organism evidence="2 3">
    <name type="scientific">Candidatus Zambryskibacteria bacterium CG10_big_fil_rev_8_21_14_0_10_42_12</name>
    <dbReference type="NCBI Taxonomy" id="1975115"/>
    <lineage>
        <taxon>Bacteria</taxon>
        <taxon>Candidatus Zambryskiibacteriota</taxon>
    </lineage>
</organism>
<sequence>MKDGVKETIDDKGRLVHLRKSPIGTIIETYYIGRDCEGPIKHEDGKEYIDVDGQRRYWGGIIDPLPDDQRIRLLNEFTVFIIKPDGMKMEIGKAVSHLIKRSGGNVVAEHDFVYNDVMIRKMYPHFFAKEWEQDLFDYLKSGVSRCFLVRGKHPHRNMFLLRNAIRHLFGCNKDPRVKSLVHCAQRQSDAIKQALLFFSLEELLTLVGLKKSKQ</sequence>
<accession>A0A2H0QXE9</accession>
<dbReference type="AlphaFoldDB" id="A0A2H0QXE9"/>
<protein>
    <recommendedName>
        <fullName evidence="4">Nucleoside diphosphate kinase-like domain-containing protein</fullName>
    </recommendedName>
</protein>
<dbReference type="Gene3D" id="3.30.70.141">
    <property type="entry name" value="Nucleoside diphosphate kinase-like domain"/>
    <property type="match status" value="1"/>
</dbReference>
<evidence type="ECO:0000256" key="1">
    <source>
        <dbReference type="PROSITE-ProRule" id="PRU00706"/>
    </source>
</evidence>
<dbReference type="InterPro" id="IPR036850">
    <property type="entry name" value="NDK-like_dom_sf"/>
</dbReference>
<evidence type="ECO:0000313" key="2">
    <source>
        <dbReference type="EMBL" id="PIR38939.1"/>
    </source>
</evidence>
<dbReference type="SUPFAM" id="SSF54919">
    <property type="entry name" value="Nucleoside diphosphate kinase, NDK"/>
    <property type="match status" value="1"/>
</dbReference>
<reference evidence="2 3" key="1">
    <citation type="submission" date="2017-09" db="EMBL/GenBank/DDBJ databases">
        <title>Depth-based differentiation of microbial function through sediment-hosted aquifers and enrichment of novel symbionts in the deep terrestrial subsurface.</title>
        <authorList>
            <person name="Probst A.J."/>
            <person name="Ladd B."/>
            <person name="Jarett J.K."/>
            <person name="Geller-Mcgrath D.E."/>
            <person name="Sieber C.M."/>
            <person name="Emerson J.B."/>
            <person name="Anantharaman K."/>
            <person name="Thomas B.C."/>
            <person name="Malmstrom R."/>
            <person name="Stieglmeier M."/>
            <person name="Klingl A."/>
            <person name="Woyke T."/>
            <person name="Ryan C.M."/>
            <person name="Banfield J.F."/>
        </authorList>
    </citation>
    <scope>NUCLEOTIDE SEQUENCE [LARGE SCALE GENOMIC DNA]</scope>
    <source>
        <strain evidence="2">CG10_big_fil_rev_8_21_14_0_10_42_12</strain>
    </source>
</reference>
<comment type="caution">
    <text evidence="1">Lacks conserved residue(s) required for the propagation of feature annotation.</text>
</comment>
<dbReference type="EMBL" id="PCXL01000003">
    <property type="protein sequence ID" value="PIR38939.1"/>
    <property type="molecule type" value="Genomic_DNA"/>
</dbReference>
<name>A0A2H0QXE9_9BACT</name>
<dbReference type="Proteomes" id="UP000231333">
    <property type="component" value="Unassembled WGS sequence"/>
</dbReference>
<evidence type="ECO:0008006" key="4">
    <source>
        <dbReference type="Google" id="ProtNLM"/>
    </source>
</evidence>
<gene>
    <name evidence="2" type="ORF">COV34_00095</name>
</gene>